<evidence type="ECO:0000313" key="1">
    <source>
        <dbReference type="EMBL" id="QBK88685.1"/>
    </source>
</evidence>
<dbReference type="EMBL" id="MK500395">
    <property type="protein sequence ID" value="QBK88685.1"/>
    <property type="molecule type" value="Genomic_DNA"/>
</dbReference>
<sequence>MQKHIGKVYAGKLFNKLFKDTILVKFTNEAEIHNGFKFEKGLNVDSIPFNPYGSCTPGGIYITEFDNAELWIDYNDNNNNSDNEPMHYCWTVTIPDDAQVYIEEDKLKADQIILSNRIPIDDLDFKEENLVENGFSAPIAKELPGGIYLDYAYSSPPLVYNCNSSEIICTGLEFNKNLNGC</sequence>
<gene>
    <name evidence="1" type="ORF">LCMiAC01_03630</name>
</gene>
<protein>
    <submittedName>
        <fullName evidence="1">Uncharacterized protein</fullName>
    </submittedName>
</protein>
<proteinExistence type="predicted"/>
<reference evidence="1" key="1">
    <citation type="journal article" date="2019" name="MBio">
        <title>Virus Genomes from Deep Sea Sediments Expand the Ocean Megavirome and Support Independent Origins of Viral Gigantism.</title>
        <authorList>
            <person name="Backstrom D."/>
            <person name="Yutin N."/>
            <person name="Jorgensen S.L."/>
            <person name="Dharamshi J."/>
            <person name="Homa F."/>
            <person name="Zaremba-Niedwiedzka K."/>
            <person name="Spang A."/>
            <person name="Wolf Y.I."/>
            <person name="Koonin E.V."/>
            <person name="Ettema T.J."/>
        </authorList>
    </citation>
    <scope>NUCLEOTIDE SEQUENCE</scope>
</reference>
<organism evidence="1">
    <name type="scientific">Mimivirus LCMiAC01</name>
    <dbReference type="NCBI Taxonomy" id="2506608"/>
    <lineage>
        <taxon>Viruses</taxon>
        <taxon>Varidnaviria</taxon>
        <taxon>Bamfordvirae</taxon>
        <taxon>Nucleocytoviricota</taxon>
        <taxon>Megaviricetes</taxon>
        <taxon>Imitervirales</taxon>
        <taxon>Mimiviridae</taxon>
        <taxon>Klosneuvirinae</taxon>
    </lineage>
</organism>
<name>A0A481Z0T5_9VIRU</name>
<accession>A0A481Z0T5</accession>